<feature type="transmembrane region" description="Helical" evidence="1">
    <location>
        <begin position="143"/>
        <end position="160"/>
    </location>
</feature>
<dbReference type="AlphaFoldDB" id="A0A895XNB3"/>
<dbReference type="Proteomes" id="UP000662939">
    <property type="component" value="Chromosome"/>
</dbReference>
<feature type="transmembrane region" description="Helical" evidence="1">
    <location>
        <begin position="91"/>
        <end position="114"/>
    </location>
</feature>
<reference evidence="2" key="1">
    <citation type="submission" date="2021-02" db="EMBL/GenBank/DDBJ databases">
        <title>Natronoglycomyces albus gen. nov., sp. nov, a haloalkaliphilic actinobacterium from a soda solonchak soil.</title>
        <authorList>
            <person name="Sorokin D.Y."/>
            <person name="Khijniak T.V."/>
            <person name="Zakharycheva A.P."/>
            <person name="Boueva O.V."/>
            <person name="Ariskina E.V."/>
            <person name="Hahnke R.L."/>
            <person name="Bunk B."/>
            <person name="Sproer C."/>
            <person name="Schumann P."/>
            <person name="Evtushenko L.I."/>
            <person name="Kublanov I.V."/>
        </authorList>
    </citation>
    <scope>NUCLEOTIDE SEQUENCE</scope>
    <source>
        <strain evidence="2">DSM 106290</strain>
    </source>
</reference>
<protein>
    <submittedName>
        <fullName evidence="2">M50 family metallopeptidase</fullName>
    </submittedName>
</protein>
<evidence type="ECO:0000313" key="3">
    <source>
        <dbReference type="Proteomes" id="UP000662939"/>
    </source>
</evidence>
<keyword evidence="1" id="KW-1133">Transmembrane helix</keyword>
<dbReference type="RefSeq" id="WP_213172851.1">
    <property type="nucleotide sequence ID" value="NZ_CP070496.1"/>
</dbReference>
<keyword evidence="1" id="KW-0812">Transmembrane</keyword>
<feature type="transmembrane region" description="Helical" evidence="1">
    <location>
        <begin position="120"/>
        <end position="136"/>
    </location>
</feature>
<feature type="transmembrane region" description="Helical" evidence="1">
    <location>
        <begin position="211"/>
        <end position="234"/>
    </location>
</feature>
<proteinExistence type="predicted"/>
<dbReference type="PANTHER" id="PTHR33979">
    <property type="entry name" value="OS02G0221600 PROTEIN"/>
    <property type="match status" value="1"/>
</dbReference>
<keyword evidence="3" id="KW-1185">Reference proteome</keyword>
<accession>A0A895XNB3</accession>
<keyword evidence="1" id="KW-0472">Membrane</keyword>
<name>A0A895XNB3_9ACTN</name>
<evidence type="ECO:0000256" key="1">
    <source>
        <dbReference type="SAM" id="Phobius"/>
    </source>
</evidence>
<gene>
    <name evidence="2" type="ORF">JQS30_08145</name>
</gene>
<dbReference type="KEGG" id="nav:JQS30_08145"/>
<dbReference type="PANTHER" id="PTHR33979:SF2">
    <property type="entry name" value="PEPTIDASE M50B-LIKE-DOMAIN-CONTAINING PROTEIN"/>
    <property type="match status" value="1"/>
</dbReference>
<dbReference type="Pfam" id="PF13398">
    <property type="entry name" value="Peptidase_M50B"/>
    <property type="match status" value="1"/>
</dbReference>
<organism evidence="2 3">
    <name type="scientific">Natronoglycomyces albus</name>
    <dbReference type="NCBI Taxonomy" id="2811108"/>
    <lineage>
        <taxon>Bacteria</taxon>
        <taxon>Bacillati</taxon>
        <taxon>Actinomycetota</taxon>
        <taxon>Actinomycetes</taxon>
        <taxon>Glycomycetales</taxon>
        <taxon>Glycomycetaceae</taxon>
        <taxon>Natronoglycomyces</taxon>
    </lineage>
</organism>
<evidence type="ECO:0000313" key="2">
    <source>
        <dbReference type="EMBL" id="QSB06844.1"/>
    </source>
</evidence>
<sequence>MDTTLADVWQWIVQSHPEPTWWAILGSAVVALVAVGQSTLWRQVRNLITIAHEGGHALVGVLTGRRLSGIRLHSDTSGLTITRGRPTGPGAILTLAAGYTAPALLGLGAAFLLAGGRTVILLWITFALLVAMVIFIRNLYGFVALVVVGAVVFSASWYATAEVQTTIAYLGTWILILGSIRPVFELRHRRRGKAGVQSDADQLASMTAIPAAGWIFFFMLVTIGAGAAGTWLLLPEAVTDTIVGVVAD</sequence>
<feature type="transmembrane region" description="Helical" evidence="1">
    <location>
        <begin position="166"/>
        <end position="184"/>
    </location>
</feature>
<feature type="transmembrane region" description="Helical" evidence="1">
    <location>
        <begin position="20"/>
        <end position="41"/>
    </location>
</feature>
<dbReference type="InterPro" id="IPR049500">
    <property type="entry name" value="Peptidase_M50B-like"/>
</dbReference>
<dbReference type="EMBL" id="CP070496">
    <property type="protein sequence ID" value="QSB06844.1"/>
    <property type="molecule type" value="Genomic_DNA"/>
</dbReference>